<keyword evidence="2" id="KW-1185">Reference proteome</keyword>
<dbReference type="InterPro" id="IPR036390">
    <property type="entry name" value="WH_DNA-bd_sf"/>
</dbReference>
<reference evidence="1 2" key="1">
    <citation type="journal article" date="2016" name="Int. J. Syst. Evol. Microbiol.">
        <title>Description of Comamonas sediminis sp. nov., isolated from lagoon sediments.</title>
        <authorList>
            <person name="Subhash Y."/>
            <person name="Bang J.J."/>
            <person name="You T.H."/>
            <person name="Lee S.S."/>
        </authorList>
    </citation>
    <scope>NUCLEOTIDE SEQUENCE [LARGE SCALE GENOMIC DNA]</scope>
    <source>
        <strain evidence="1 2">JCM 31169</strain>
    </source>
</reference>
<dbReference type="PROSITE" id="PS00519">
    <property type="entry name" value="HTH_ASNC_1"/>
    <property type="match status" value="1"/>
</dbReference>
<gene>
    <name evidence="1" type="ORF">AB7A72_01820</name>
</gene>
<dbReference type="EMBL" id="JBGBDC010000001">
    <property type="protein sequence ID" value="MEY2249729.1"/>
    <property type="molecule type" value="Genomic_DNA"/>
</dbReference>
<accession>A0ABV4AWV4</accession>
<sequence length="90" mass="9775">MNFARTCDPLSSYGAPEHSARLAGGHASRILAALHDEKSLTAGEMAECTGMTVEQICRRLPELARTGLAQVVQFEGADLLRDGYRVWEAV</sequence>
<evidence type="ECO:0000313" key="2">
    <source>
        <dbReference type="Proteomes" id="UP001562178"/>
    </source>
</evidence>
<dbReference type="Proteomes" id="UP001562178">
    <property type="component" value="Unassembled WGS sequence"/>
</dbReference>
<dbReference type="RefSeq" id="WP_312461941.1">
    <property type="nucleotide sequence ID" value="NZ_JBGBDC010000001.1"/>
</dbReference>
<organism evidence="1 2">
    <name type="scientific">Comamonas sediminis</name>
    <dbReference type="NCBI Taxonomy" id="1783360"/>
    <lineage>
        <taxon>Bacteria</taxon>
        <taxon>Pseudomonadati</taxon>
        <taxon>Pseudomonadota</taxon>
        <taxon>Betaproteobacteria</taxon>
        <taxon>Burkholderiales</taxon>
        <taxon>Comamonadaceae</taxon>
        <taxon>Comamonas</taxon>
    </lineage>
</organism>
<protein>
    <submittedName>
        <fullName evidence="1">Uncharacterized protein</fullName>
    </submittedName>
</protein>
<proteinExistence type="predicted"/>
<name>A0ABV4AWV4_9BURK</name>
<comment type="caution">
    <text evidence="1">The sequence shown here is derived from an EMBL/GenBank/DDBJ whole genome shotgun (WGS) entry which is preliminary data.</text>
</comment>
<dbReference type="InterPro" id="IPR019885">
    <property type="entry name" value="Tscrpt_reg_HTH_AsnC-type_CS"/>
</dbReference>
<dbReference type="SUPFAM" id="SSF46785">
    <property type="entry name" value="Winged helix' DNA-binding domain"/>
    <property type="match status" value="1"/>
</dbReference>
<evidence type="ECO:0000313" key="1">
    <source>
        <dbReference type="EMBL" id="MEY2249729.1"/>
    </source>
</evidence>